<dbReference type="PANTHER" id="PTHR48111:SF69">
    <property type="entry name" value="RESPONSE REGULATOR RECEIVER"/>
    <property type="match status" value="1"/>
</dbReference>
<name>A0ABW5LQQ7_9FLAO</name>
<dbReference type="InterPro" id="IPR007492">
    <property type="entry name" value="LytTR_DNA-bd_dom"/>
</dbReference>
<keyword evidence="6" id="KW-1185">Reference proteome</keyword>
<protein>
    <submittedName>
        <fullName evidence="5">LytR/AlgR family response regulator transcription factor</fullName>
    </submittedName>
</protein>
<dbReference type="Gene3D" id="3.40.50.2300">
    <property type="match status" value="1"/>
</dbReference>
<dbReference type="PROSITE" id="PS50930">
    <property type="entry name" value="HTH_LYTTR"/>
    <property type="match status" value="1"/>
</dbReference>
<keyword evidence="2" id="KW-0597">Phosphoprotein</keyword>
<feature type="domain" description="Response regulatory" evidence="3">
    <location>
        <begin position="2"/>
        <end position="117"/>
    </location>
</feature>
<dbReference type="SUPFAM" id="SSF52172">
    <property type="entry name" value="CheY-like"/>
    <property type="match status" value="1"/>
</dbReference>
<evidence type="ECO:0000259" key="3">
    <source>
        <dbReference type="PROSITE" id="PS50110"/>
    </source>
</evidence>
<evidence type="ECO:0000313" key="6">
    <source>
        <dbReference type="Proteomes" id="UP001597508"/>
    </source>
</evidence>
<feature type="modified residue" description="4-aspartylphosphate" evidence="2">
    <location>
        <position position="54"/>
    </location>
</feature>
<dbReference type="Gene3D" id="2.40.50.1020">
    <property type="entry name" value="LytTr DNA-binding domain"/>
    <property type="match status" value="1"/>
</dbReference>
<evidence type="ECO:0000256" key="2">
    <source>
        <dbReference type="PROSITE-ProRule" id="PRU00169"/>
    </source>
</evidence>
<dbReference type="PANTHER" id="PTHR48111">
    <property type="entry name" value="REGULATOR OF RPOS"/>
    <property type="match status" value="1"/>
</dbReference>
<dbReference type="SMART" id="SM00448">
    <property type="entry name" value="REC"/>
    <property type="match status" value="1"/>
</dbReference>
<dbReference type="InterPro" id="IPR039420">
    <property type="entry name" value="WalR-like"/>
</dbReference>
<feature type="domain" description="HTH LytTR-type" evidence="4">
    <location>
        <begin position="144"/>
        <end position="248"/>
    </location>
</feature>
<gene>
    <name evidence="5" type="ORF">ACFSRZ_02055</name>
</gene>
<evidence type="ECO:0000313" key="5">
    <source>
        <dbReference type="EMBL" id="MFD2566136.1"/>
    </source>
</evidence>
<reference evidence="6" key="1">
    <citation type="journal article" date="2019" name="Int. J. Syst. Evol. Microbiol.">
        <title>The Global Catalogue of Microorganisms (GCM) 10K type strain sequencing project: providing services to taxonomists for standard genome sequencing and annotation.</title>
        <authorList>
            <consortium name="The Broad Institute Genomics Platform"/>
            <consortium name="The Broad Institute Genome Sequencing Center for Infectious Disease"/>
            <person name="Wu L."/>
            <person name="Ma J."/>
        </authorList>
    </citation>
    <scope>NUCLEOTIDE SEQUENCE [LARGE SCALE GENOMIC DNA]</scope>
    <source>
        <strain evidence="6">KCTC 52127</strain>
    </source>
</reference>
<evidence type="ECO:0000256" key="1">
    <source>
        <dbReference type="ARBA" id="ARBA00023125"/>
    </source>
</evidence>
<dbReference type="EMBL" id="JBHULH010000001">
    <property type="protein sequence ID" value="MFD2566136.1"/>
    <property type="molecule type" value="Genomic_DNA"/>
</dbReference>
<organism evidence="5 6">
    <name type="scientific">Pseudotenacibaculum haliotis</name>
    <dbReference type="NCBI Taxonomy" id="1862138"/>
    <lineage>
        <taxon>Bacteria</taxon>
        <taxon>Pseudomonadati</taxon>
        <taxon>Bacteroidota</taxon>
        <taxon>Flavobacteriia</taxon>
        <taxon>Flavobacteriales</taxon>
        <taxon>Flavobacteriaceae</taxon>
        <taxon>Pseudotenacibaculum</taxon>
    </lineage>
</organism>
<dbReference type="PROSITE" id="PS50110">
    <property type="entry name" value="RESPONSE_REGULATORY"/>
    <property type="match status" value="1"/>
</dbReference>
<dbReference type="Pfam" id="PF04397">
    <property type="entry name" value="LytTR"/>
    <property type="match status" value="1"/>
</dbReference>
<dbReference type="Pfam" id="PF00072">
    <property type="entry name" value="Response_reg"/>
    <property type="match status" value="1"/>
</dbReference>
<dbReference type="SMART" id="SM00850">
    <property type="entry name" value="LytTR"/>
    <property type="match status" value="1"/>
</dbReference>
<proteinExistence type="predicted"/>
<comment type="caution">
    <text evidence="5">The sequence shown here is derived from an EMBL/GenBank/DDBJ whole genome shotgun (WGS) entry which is preliminary data.</text>
</comment>
<dbReference type="Proteomes" id="UP001597508">
    <property type="component" value="Unassembled WGS sequence"/>
</dbReference>
<keyword evidence="1" id="KW-0238">DNA-binding</keyword>
<evidence type="ECO:0000259" key="4">
    <source>
        <dbReference type="PROSITE" id="PS50930"/>
    </source>
</evidence>
<dbReference type="InterPro" id="IPR011006">
    <property type="entry name" value="CheY-like_superfamily"/>
</dbReference>
<sequence>MKALIIDDEERARNLLSTVITNRCEHITDLKTASDLEEGIEVIKEFQPHIVFLDIEMPNYSGLQILDFFKPEEVNFQIIFTTAYDQYAIQAFKLSAVDYLLKPINVQELLLAINKAAQLIQQKSMATDIKDLKQTFQKLSLNTIILEIPKGVLFTPFEEIKYFEADGMYTKVYLTEDRVELICKPIKFFSNQLEENQLFFKPHRSYLINIKHVRQLTRQDGVFLTMSDQKNIPISKDKKDEFIELANRSFNI</sequence>
<dbReference type="RefSeq" id="WP_379664857.1">
    <property type="nucleotide sequence ID" value="NZ_JBHULH010000001.1"/>
</dbReference>
<dbReference type="InterPro" id="IPR001789">
    <property type="entry name" value="Sig_transdc_resp-reg_receiver"/>
</dbReference>
<accession>A0ABW5LQQ7</accession>